<reference evidence="4" key="1">
    <citation type="submission" date="2019-11" db="EMBL/GenBank/DDBJ databases">
        <title>Genome sequence of Heliorestis convoluta strain HH, an alkaliphilic and minimalistic phototrophic bacterium from a soda lake in Egypt.</title>
        <authorList>
            <person name="Dewey E.D."/>
            <person name="Stokes L.M."/>
            <person name="Burchell B.M."/>
            <person name="Shaffer K.N."/>
            <person name="Huntington A.M."/>
            <person name="Baker J.M."/>
            <person name="Nadendla S."/>
            <person name="Giglio M.G."/>
            <person name="Touchman J.W."/>
            <person name="Blankenship R.E."/>
            <person name="Madigan M.T."/>
            <person name="Sattley W.M."/>
        </authorList>
    </citation>
    <scope>NUCLEOTIDE SEQUENCE [LARGE SCALE GENOMIC DNA]</scope>
    <source>
        <strain evidence="4">HH</strain>
    </source>
</reference>
<dbReference type="Gene3D" id="3.30.565.40">
    <property type="entry name" value="Fervidobacterium nodosum Rt17-B1 like"/>
    <property type="match status" value="1"/>
</dbReference>
<dbReference type="InterPro" id="IPR031841">
    <property type="entry name" value="Endopep_inhib"/>
</dbReference>
<dbReference type="Proteomes" id="UP000366051">
    <property type="component" value="Chromosome"/>
</dbReference>
<gene>
    <name evidence="3" type="ORF">FTV88_2299</name>
</gene>
<evidence type="ECO:0000313" key="4">
    <source>
        <dbReference type="Proteomes" id="UP000366051"/>
    </source>
</evidence>
<feature type="domain" description="Deacetylase PdaC" evidence="2">
    <location>
        <begin position="55"/>
        <end position="137"/>
    </location>
</feature>
<evidence type="ECO:0000259" key="2">
    <source>
        <dbReference type="Pfam" id="PF13739"/>
    </source>
</evidence>
<feature type="domain" description="DUF3298" evidence="1">
    <location>
        <begin position="163"/>
        <end position="235"/>
    </location>
</feature>
<name>A0A5Q2N0E1_9FIRM</name>
<dbReference type="PROSITE" id="PS51257">
    <property type="entry name" value="PROKAR_LIPOPROTEIN"/>
    <property type="match status" value="1"/>
</dbReference>
<protein>
    <recommendedName>
        <fullName evidence="5">DUF3298 domain-containing protein</fullName>
    </recommendedName>
</protein>
<sequence>MKSKKFLAQTLSIVIILVLTFVLTACSFTEKLDQPQQEEEKSELLQVLQPVTVNKEKADLPQSEITYPQVTGLSDQALEATINQILKNEALSYREKTLQDAKEQGFDIEKIAFYGDYEVTYNRGGLLSIAMPQGSYMLQAAHPSNYLSAVTVDVRTGNILSLSDLFIEKEDIKALLDPLMKKQIEERNLSLLTEFAGLEEDQDYYLGPSYLILYYQPYAYTPHAYGVLKFAIPYQAIAAEVEPKWGLLDRDSQGLTEEEVRALLLEAHRMYWYIARGGQGEGAFETFTQNGMEYRYLRGDIETRQGLEAYLGKLFTSTAIEQSLQNMGIVEKEGRMAQPNADGGSMLNWEKMGLYLIDEGEEKRVYEVKISHETTPEEDQQLWTVLQREQGTWKLIETVDSFM</sequence>
<keyword evidence="4" id="KW-1185">Reference proteome</keyword>
<dbReference type="InterPro" id="IPR021729">
    <property type="entry name" value="DUF3298"/>
</dbReference>
<evidence type="ECO:0000313" key="3">
    <source>
        <dbReference type="EMBL" id="QGG48397.1"/>
    </source>
</evidence>
<dbReference type="RefSeq" id="WP_153725582.1">
    <property type="nucleotide sequence ID" value="NZ_CP045875.1"/>
</dbReference>
<proteinExistence type="predicted"/>
<accession>A0A5Q2N0E1</accession>
<dbReference type="EMBL" id="CP045875">
    <property type="protein sequence ID" value="QGG48397.1"/>
    <property type="molecule type" value="Genomic_DNA"/>
</dbReference>
<evidence type="ECO:0008006" key="5">
    <source>
        <dbReference type="Google" id="ProtNLM"/>
    </source>
</evidence>
<dbReference type="Pfam" id="PF13739">
    <property type="entry name" value="PdaC"/>
    <property type="match status" value="1"/>
</dbReference>
<dbReference type="InterPro" id="IPR025303">
    <property type="entry name" value="PdaC"/>
</dbReference>
<dbReference type="Gene3D" id="3.10.450.420">
    <property type="match status" value="1"/>
</dbReference>
<dbReference type="InterPro" id="IPR037126">
    <property type="entry name" value="PdaC/RsiV-like_sf"/>
</dbReference>
<organism evidence="3 4">
    <name type="scientific">Heliorestis convoluta</name>
    <dbReference type="NCBI Taxonomy" id="356322"/>
    <lineage>
        <taxon>Bacteria</taxon>
        <taxon>Bacillati</taxon>
        <taxon>Bacillota</taxon>
        <taxon>Clostridia</taxon>
        <taxon>Eubacteriales</taxon>
        <taxon>Heliobacteriaceae</taxon>
        <taxon>Heliorestis</taxon>
    </lineage>
</organism>
<evidence type="ECO:0000259" key="1">
    <source>
        <dbReference type="Pfam" id="PF11738"/>
    </source>
</evidence>
<dbReference type="Pfam" id="PF16800">
    <property type="entry name" value="Endopep_inhib"/>
    <property type="match status" value="1"/>
</dbReference>
<dbReference type="Gene3D" id="3.90.640.20">
    <property type="entry name" value="Heat-shock cognate protein, ATPase"/>
    <property type="match status" value="1"/>
</dbReference>
<dbReference type="KEGG" id="hcv:FTV88_2299"/>
<dbReference type="Pfam" id="PF11738">
    <property type="entry name" value="DUF3298"/>
    <property type="match status" value="1"/>
</dbReference>
<dbReference type="AlphaFoldDB" id="A0A5Q2N0E1"/>
<dbReference type="InterPro" id="IPR053749">
    <property type="entry name" value="TA_system-associated_sf"/>
</dbReference>
<dbReference type="OrthoDB" id="5637at2"/>